<name>A0A1Y2EVZ4_PROLT</name>
<gene>
    <name evidence="2" type="ORF">BCR37DRAFT_406454</name>
</gene>
<dbReference type="AlphaFoldDB" id="A0A1Y2EVZ4"/>
<dbReference type="GeneID" id="63788706"/>
<accession>A0A1Y2EVZ4</accession>
<evidence type="ECO:0000313" key="3">
    <source>
        <dbReference type="Proteomes" id="UP000193685"/>
    </source>
</evidence>
<organism evidence="2 3">
    <name type="scientific">Protomyces lactucae-debilis</name>
    <dbReference type="NCBI Taxonomy" id="2754530"/>
    <lineage>
        <taxon>Eukaryota</taxon>
        <taxon>Fungi</taxon>
        <taxon>Dikarya</taxon>
        <taxon>Ascomycota</taxon>
        <taxon>Taphrinomycotina</taxon>
        <taxon>Taphrinomycetes</taxon>
        <taxon>Taphrinales</taxon>
        <taxon>Protomycetaceae</taxon>
        <taxon>Protomyces</taxon>
    </lineage>
</organism>
<comment type="caution">
    <text evidence="2">The sequence shown here is derived from an EMBL/GenBank/DDBJ whole genome shotgun (WGS) entry which is preliminary data.</text>
</comment>
<dbReference type="EMBL" id="MCFI01000025">
    <property type="protein sequence ID" value="ORY75771.1"/>
    <property type="molecule type" value="Genomic_DNA"/>
</dbReference>
<dbReference type="RefSeq" id="XP_040722419.1">
    <property type="nucleotide sequence ID" value="XM_040872107.1"/>
</dbReference>
<protein>
    <submittedName>
        <fullName evidence="2">Uncharacterized protein</fullName>
    </submittedName>
</protein>
<evidence type="ECO:0000313" key="2">
    <source>
        <dbReference type="EMBL" id="ORY75771.1"/>
    </source>
</evidence>
<evidence type="ECO:0000256" key="1">
    <source>
        <dbReference type="SAM" id="SignalP"/>
    </source>
</evidence>
<proteinExistence type="predicted"/>
<keyword evidence="3" id="KW-1185">Reference proteome</keyword>
<feature type="signal peptide" evidence="1">
    <location>
        <begin position="1"/>
        <end position="31"/>
    </location>
</feature>
<dbReference type="Proteomes" id="UP000193685">
    <property type="component" value="Unassembled WGS sequence"/>
</dbReference>
<sequence length="352" mass="39492">MLTSIAGLSCFIGSISLRLSLLFSMHRGILAQDGENCVQYQYNVVLDVKFLRPSPKCDSFLGVPNFWKTMKAWTAAEPACEPLPACEVVCAERTADLIYSIARTTADACIHILNANNSASWDILFRHPKSPLTEADANSQVCICKLGMAVQRVITRHPLQSDSASTSANRPSPSAPVLNNDYCEPFRIVARHVSSDRVLQQQSWYPKPAYTAVLTNPEYKSQDNGWDKSLPDMYRRVDCDAEFQDIFADIGYNTLPRGLDPSQSSNCTIKYHVGNKSHPGHNVLCCKGEYMAPIMKRIELLHISDLRNKRHENIYIKACMSLPLPNDMLDLIAEKLASGSQLEWKLSQMRFM</sequence>
<feature type="chain" id="PRO_5012033687" evidence="1">
    <location>
        <begin position="32"/>
        <end position="352"/>
    </location>
</feature>
<reference evidence="2 3" key="1">
    <citation type="submission" date="2016-07" db="EMBL/GenBank/DDBJ databases">
        <title>Pervasive Adenine N6-methylation of Active Genes in Fungi.</title>
        <authorList>
            <consortium name="DOE Joint Genome Institute"/>
            <person name="Mondo S.J."/>
            <person name="Dannebaum R.O."/>
            <person name="Kuo R.C."/>
            <person name="Labutti K."/>
            <person name="Haridas S."/>
            <person name="Kuo A."/>
            <person name="Salamov A."/>
            <person name="Ahrendt S.R."/>
            <person name="Lipzen A."/>
            <person name="Sullivan W."/>
            <person name="Andreopoulos W.B."/>
            <person name="Clum A."/>
            <person name="Lindquist E."/>
            <person name="Daum C."/>
            <person name="Ramamoorthy G.K."/>
            <person name="Gryganskyi A."/>
            <person name="Culley D."/>
            <person name="Magnuson J.K."/>
            <person name="James T.Y."/>
            <person name="O'Malley M.A."/>
            <person name="Stajich J.E."/>
            <person name="Spatafora J.W."/>
            <person name="Visel A."/>
            <person name="Grigoriev I.V."/>
        </authorList>
    </citation>
    <scope>NUCLEOTIDE SEQUENCE [LARGE SCALE GENOMIC DNA]</scope>
    <source>
        <strain evidence="2 3">12-1054</strain>
    </source>
</reference>
<keyword evidence="1" id="KW-0732">Signal</keyword>